<keyword evidence="1" id="KW-0812">Transmembrane</keyword>
<dbReference type="Pfam" id="PF11188">
    <property type="entry name" value="DUF2975"/>
    <property type="match status" value="1"/>
</dbReference>
<keyword evidence="1" id="KW-0472">Membrane</keyword>
<gene>
    <name evidence="2" type="ORF">B7R21_15110</name>
</gene>
<dbReference type="Proteomes" id="UP000256709">
    <property type="component" value="Unassembled WGS sequence"/>
</dbReference>
<feature type="transmembrane region" description="Helical" evidence="1">
    <location>
        <begin position="41"/>
        <end position="65"/>
    </location>
</feature>
<comment type="caution">
    <text evidence="2">The sequence shown here is derived from an EMBL/GenBank/DDBJ whole genome shotgun (WGS) entry which is preliminary data.</text>
</comment>
<reference evidence="2 3" key="1">
    <citation type="submission" date="2017-04" db="EMBL/GenBank/DDBJ databases">
        <title>Comparative genome analysis of Subtercola boreus.</title>
        <authorList>
            <person name="Cho Y.-J."/>
            <person name="Cho A."/>
            <person name="Kim O.-S."/>
            <person name="Lee J.-I."/>
        </authorList>
    </citation>
    <scope>NUCLEOTIDE SEQUENCE [LARGE SCALE GENOMIC DNA]</scope>
    <source>
        <strain evidence="2 3">P27444</strain>
    </source>
</reference>
<dbReference type="RefSeq" id="WP_116284056.1">
    <property type="nucleotide sequence ID" value="NZ_NBXA01000026.1"/>
</dbReference>
<evidence type="ECO:0000313" key="3">
    <source>
        <dbReference type="Proteomes" id="UP000256709"/>
    </source>
</evidence>
<evidence type="ECO:0000256" key="1">
    <source>
        <dbReference type="SAM" id="Phobius"/>
    </source>
</evidence>
<organism evidence="2 3">
    <name type="scientific">Subtercola boreus</name>
    <dbReference type="NCBI Taxonomy" id="120213"/>
    <lineage>
        <taxon>Bacteria</taxon>
        <taxon>Bacillati</taxon>
        <taxon>Actinomycetota</taxon>
        <taxon>Actinomycetes</taxon>
        <taxon>Micrococcales</taxon>
        <taxon>Microbacteriaceae</taxon>
        <taxon>Subtercola</taxon>
    </lineage>
</organism>
<dbReference type="OrthoDB" id="5125069at2"/>
<name>A0A3E0VF85_9MICO</name>
<dbReference type="AlphaFoldDB" id="A0A3E0VF85"/>
<sequence>MTGFVDVFLRVLLVALFGACVAVQVWAGSLAAPIVGGVSGVVLVCLIVAGALCVEAVLISVWMLAGMVRDTSIFDARTRADRWTNTAIAALGLAAVFAACGFVYFLVSQTQPSHEAEAVLAVVAAAAVGVAVALALVVVVMRRLLQTAIQYQSELAEVI</sequence>
<protein>
    <recommendedName>
        <fullName evidence="4">ABC transporter</fullName>
    </recommendedName>
</protein>
<proteinExistence type="predicted"/>
<dbReference type="EMBL" id="NBXA01000026">
    <property type="protein sequence ID" value="RFA07517.1"/>
    <property type="molecule type" value="Genomic_DNA"/>
</dbReference>
<keyword evidence="1" id="KW-1133">Transmembrane helix</keyword>
<accession>A0A3E0VF85</accession>
<evidence type="ECO:0008006" key="4">
    <source>
        <dbReference type="Google" id="ProtNLM"/>
    </source>
</evidence>
<feature type="transmembrane region" description="Helical" evidence="1">
    <location>
        <begin position="86"/>
        <end position="107"/>
    </location>
</feature>
<dbReference type="InterPro" id="IPR021354">
    <property type="entry name" value="DUF2975"/>
</dbReference>
<feature type="transmembrane region" description="Helical" evidence="1">
    <location>
        <begin position="119"/>
        <end position="141"/>
    </location>
</feature>
<evidence type="ECO:0000313" key="2">
    <source>
        <dbReference type="EMBL" id="RFA07517.1"/>
    </source>
</evidence>